<dbReference type="Proteomes" id="UP000008810">
    <property type="component" value="Chromosome 2"/>
</dbReference>
<sequence length="360" mass="40812">MVRGGGDPEAESRRRLQRPVQKKNKHLYLVLDDLEDVFSIHKLDAYNDDGDDLSHHTAVLRLRVPSNDMCFSVLGSNILIATDPGCEEAPTLVYDTEIGALAVGPPLPGSLLGHGFRISVAASDTLYALTSYHEHSFEAMSPTAKGNTQDHPWSLSPQEPRTMDWSWKSMPAPPSFKPHEQICSYAMHPVGCTIFFSAQSIRSLSDDLPYHTFSFDTRRCEWRFHEEWVFPFYGEGYYDTTLDAWVGLNDKGYVCASQTYWKMTKEKLFHKIPERRQAAPTATLIYMGGDARFCLVECVVREGMEYEDAFGDCNGCMLHITKFGLRYSHKEELQISINTTTNSYVVSKDINSFCPVAFWI</sequence>
<dbReference type="Pfam" id="PF07893">
    <property type="entry name" value="DUF1668"/>
    <property type="match status" value="1"/>
</dbReference>
<evidence type="ECO:0000313" key="3">
    <source>
        <dbReference type="Proteomes" id="UP000008810"/>
    </source>
</evidence>
<dbReference type="EMBL" id="CM000881">
    <property type="protein sequence ID" value="KQK05887.1"/>
    <property type="molecule type" value="Genomic_DNA"/>
</dbReference>
<reference evidence="1 2" key="1">
    <citation type="journal article" date="2010" name="Nature">
        <title>Genome sequencing and analysis of the model grass Brachypodium distachyon.</title>
        <authorList>
            <consortium name="International Brachypodium Initiative"/>
        </authorList>
    </citation>
    <scope>NUCLEOTIDE SEQUENCE [LARGE SCALE GENOMIC DNA]</scope>
    <source>
        <strain evidence="1 2">Bd21</strain>
    </source>
</reference>
<name>A0A0Q3G3N8_BRADI</name>
<dbReference type="PANTHER" id="PTHR33085">
    <property type="entry name" value="OS12G0113100 PROTEIN-RELATED"/>
    <property type="match status" value="1"/>
</dbReference>
<reference evidence="1" key="2">
    <citation type="submission" date="2017-06" db="EMBL/GenBank/DDBJ databases">
        <title>WGS assembly of Brachypodium distachyon.</title>
        <authorList>
            <consortium name="The International Brachypodium Initiative"/>
            <person name="Lucas S."/>
            <person name="Harmon-Smith M."/>
            <person name="Lail K."/>
            <person name="Tice H."/>
            <person name="Grimwood J."/>
            <person name="Bruce D."/>
            <person name="Barry K."/>
            <person name="Shu S."/>
            <person name="Lindquist E."/>
            <person name="Wang M."/>
            <person name="Pitluck S."/>
            <person name="Vogel J.P."/>
            <person name="Garvin D.F."/>
            <person name="Mockler T.C."/>
            <person name="Schmutz J."/>
            <person name="Rokhsar D."/>
            <person name="Bevan M.W."/>
        </authorList>
    </citation>
    <scope>NUCLEOTIDE SEQUENCE</scope>
    <source>
        <strain evidence="1">Bd21</strain>
    </source>
</reference>
<organism evidence="1">
    <name type="scientific">Brachypodium distachyon</name>
    <name type="common">Purple false brome</name>
    <name type="synonym">Trachynia distachya</name>
    <dbReference type="NCBI Taxonomy" id="15368"/>
    <lineage>
        <taxon>Eukaryota</taxon>
        <taxon>Viridiplantae</taxon>
        <taxon>Streptophyta</taxon>
        <taxon>Embryophyta</taxon>
        <taxon>Tracheophyta</taxon>
        <taxon>Spermatophyta</taxon>
        <taxon>Magnoliopsida</taxon>
        <taxon>Liliopsida</taxon>
        <taxon>Poales</taxon>
        <taxon>Poaceae</taxon>
        <taxon>BOP clade</taxon>
        <taxon>Pooideae</taxon>
        <taxon>Stipodae</taxon>
        <taxon>Brachypodieae</taxon>
        <taxon>Brachypodium</taxon>
    </lineage>
</organism>
<keyword evidence="3" id="KW-1185">Reference proteome</keyword>
<proteinExistence type="predicted"/>
<reference evidence="2" key="3">
    <citation type="submission" date="2018-08" db="UniProtKB">
        <authorList>
            <consortium name="EnsemblPlants"/>
        </authorList>
    </citation>
    <scope>IDENTIFICATION</scope>
    <source>
        <strain evidence="2">cv. Bd21</strain>
    </source>
</reference>
<evidence type="ECO:0008006" key="4">
    <source>
        <dbReference type="Google" id="ProtNLM"/>
    </source>
</evidence>
<dbReference type="InterPro" id="IPR012871">
    <property type="entry name" value="DUF1668_ORYSA"/>
</dbReference>
<protein>
    <recommendedName>
        <fullName evidence="4">DUF295 domain-containing protein</fullName>
    </recommendedName>
</protein>
<evidence type="ECO:0000313" key="2">
    <source>
        <dbReference type="EnsemblPlants" id="KQK05887"/>
    </source>
</evidence>
<dbReference type="InParanoid" id="A0A0Q3G3N8"/>
<accession>A0A0Q3G3N8</accession>
<dbReference type="Gramene" id="KQK05887">
    <property type="protein sequence ID" value="KQK05887"/>
    <property type="gene ID" value="BRADI_2g23181v3"/>
</dbReference>
<dbReference type="EnsemblPlants" id="KQK05887">
    <property type="protein sequence ID" value="KQK05887"/>
    <property type="gene ID" value="BRADI_2g23181v3"/>
</dbReference>
<gene>
    <name evidence="1" type="ORF">BRADI_2g23181v3</name>
</gene>
<evidence type="ECO:0000313" key="1">
    <source>
        <dbReference type="EMBL" id="KQK05887.1"/>
    </source>
</evidence>
<dbReference type="OrthoDB" id="695252at2759"/>
<dbReference type="AlphaFoldDB" id="A0A0Q3G3N8"/>
<dbReference type="PANTHER" id="PTHR33085:SF95">
    <property type="entry name" value="DUF295 DOMAIN-CONTAINING PROTEIN"/>
    <property type="match status" value="1"/>
</dbReference>